<gene>
    <name evidence="9" type="ORF">LCGC14_1985160</name>
</gene>
<dbReference type="PANTHER" id="PTHR30070:SF1">
    <property type="entry name" value="CYTOCHROME C BIOGENESIS B-RELATED"/>
    <property type="match status" value="1"/>
</dbReference>
<evidence type="ECO:0000256" key="3">
    <source>
        <dbReference type="ARBA" id="ARBA00022448"/>
    </source>
</evidence>
<evidence type="ECO:0000256" key="1">
    <source>
        <dbReference type="ARBA" id="ARBA00004141"/>
    </source>
</evidence>
<dbReference type="GO" id="GO:1903607">
    <property type="term" value="P:cytochrome c biosynthetic process"/>
    <property type="evidence" value="ECO:0007669"/>
    <property type="project" value="TreeGrafter"/>
</dbReference>
<comment type="similarity">
    <text evidence="2">Belongs to the CcmB/CycW/HelB family.</text>
</comment>
<keyword evidence="5" id="KW-0201">Cytochrome c-type biogenesis</keyword>
<evidence type="ECO:0000256" key="6">
    <source>
        <dbReference type="ARBA" id="ARBA00022989"/>
    </source>
</evidence>
<protein>
    <recommendedName>
        <fullName evidence="10">Heme exporter protein B</fullName>
    </recommendedName>
</protein>
<evidence type="ECO:0000313" key="9">
    <source>
        <dbReference type="EMBL" id="KKL82397.1"/>
    </source>
</evidence>
<feature type="transmembrane region" description="Helical" evidence="8">
    <location>
        <begin position="209"/>
        <end position="232"/>
    </location>
</feature>
<evidence type="ECO:0000256" key="8">
    <source>
        <dbReference type="SAM" id="Phobius"/>
    </source>
</evidence>
<name>A0A0F9I4T7_9ZZZZ</name>
<dbReference type="PRINTS" id="PR01414">
    <property type="entry name" value="CCMBBIOGNSIS"/>
</dbReference>
<accession>A0A0F9I4T7</accession>
<dbReference type="AlphaFoldDB" id="A0A0F9I4T7"/>
<feature type="transmembrane region" description="Helical" evidence="8">
    <location>
        <begin position="57"/>
        <end position="77"/>
    </location>
</feature>
<sequence>MKSLIRQLYAMVEKDIIAELRTKNMLNAMFVFVLLAFVVLNFGFFEFLKTVKINKAATGSIGGLLWVAFAYAAVLGLNRTFLHEKDEGVMDGLLLAPVDRSLIYWGKYLSNFVFLLIIQALSLPIFTVFFVTQDFSSHAGLLISTIILGDLGIVATGTLLSAISVNTKARDLMLPILFFPIIIPLLIAVVKLSGIVFGVVNDPDSVRVWMQFIVLYDIIFLIVPFLVFDFIVED</sequence>
<dbReference type="InterPro" id="IPR003544">
    <property type="entry name" value="Cyt_c_biogenesis_CcmB"/>
</dbReference>
<dbReference type="EMBL" id="LAZR01022288">
    <property type="protein sequence ID" value="KKL82397.1"/>
    <property type="molecule type" value="Genomic_DNA"/>
</dbReference>
<dbReference type="GO" id="GO:0005886">
    <property type="term" value="C:plasma membrane"/>
    <property type="evidence" value="ECO:0007669"/>
    <property type="project" value="TreeGrafter"/>
</dbReference>
<keyword evidence="3" id="KW-0813">Transport</keyword>
<feature type="transmembrane region" description="Helical" evidence="8">
    <location>
        <begin position="108"/>
        <end position="132"/>
    </location>
</feature>
<keyword evidence="6 8" id="KW-1133">Transmembrane helix</keyword>
<evidence type="ECO:0000256" key="7">
    <source>
        <dbReference type="ARBA" id="ARBA00023136"/>
    </source>
</evidence>
<evidence type="ECO:0000256" key="2">
    <source>
        <dbReference type="ARBA" id="ARBA00010544"/>
    </source>
</evidence>
<feature type="transmembrane region" description="Helical" evidence="8">
    <location>
        <begin position="172"/>
        <end position="197"/>
    </location>
</feature>
<evidence type="ECO:0008006" key="10">
    <source>
        <dbReference type="Google" id="ProtNLM"/>
    </source>
</evidence>
<proteinExistence type="inferred from homology"/>
<dbReference type="PANTHER" id="PTHR30070">
    <property type="entry name" value="HEME EXPORTER PROTEIN B"/>
    <property type="match status" value="1"/>
</dbReference>
<organism evidence="9">
    <name type="scientific">marine sediment metagenome</name>
    <dbReference type="NCBI Taxonomy" id="412755"/>
    <lineage>
        <taxon>unclassified sequences</taxon>
        <taxon>metagenomes</taxon>
        <taxon>ecological metagenomes</taxon>
    </lineage>
</organism>
<keyword evidence="4 8" id="KW-0812">Transmembrane</keyword>
<dbReference type="Pfam" id="PF03379">
    <property type="entry name" value="CcmB"/>
    <property type="match status" value="1"/>
</dbReference>
<comment type="subcellular location">
    <subcellularLocation>
        <location evidence="1">Membrane</location>
        <topology evidence="1">Multi-pass membrane protein</topology>
    </subcellularLocation>
</comment>
<keyword evidence="7 8" id="KW-0472">Membrane</keyword>
<dbReference type="GO" id="GO:0017004">
    <property type="term" value="P:cytochrome complex assembly"/>
    <property type="evidence" value="ECO:0007669"/>
    <property type="project" value="UniProtKB-KW"/>
</dbReference>
<dbReference type="GO" id="GO:0015232">
    <property type="term" value="F:heme transmembrane transporter activity"/>
    <property type="evidence" value="ECO:0007669"/>
    <property type="project" value="InterPro"/>
</dbReference>
<reference evidence="9" key="1">
    <citation type="journal article" date="2015" name="Nature">
        <title>Complex archaea that bridge the gap between prokaryotes and eukaryotes.</title>
        <authorList>
            <person name="Spang A."/>
            <person name="Saw J.H."/>
            <person name="Jorgensen S.L."/>
            <person name="Zaremba-Niedzwiedzka K."/>
            <person name="Martijn J."/>
            <person name="Lind A.E."/>
            <person name="van Eijk R."/>
            <person name="Schleper C."/>
            <person name="Guy L."/>
            <person name="Ettema T.J."/>
        </authorList>
    </citation>
    <scope>NUCLEOTIDE SEQUENCE</scope>
</reference>
<feature type="transmembrane region" description="Helical" evidence="8">
    <location>
        <begin position="138"/>
        <end position="160"/>
    </location>
</feature>
<evidence type="ECO:0000256" key="5">
    <source>
        <dbReference type="ARBA" id="ARBA00022748"/>
    </source>
</evidence>
<feature type="transmembrane region" description="Helical" evidence="8">
    <location>
        <begin position="26"/>
        <end position="45"/>
    </location>
</feature>
<evidence type="ECO:0000256" key="4">
    <source>
        <dbReference type="ARBA" id="ARBA00022692"/>
    </source>
</evidence>
<comment type="caution">
    <text evidence="9">The sequence shown here is derived from an EMBL/GenBank/DDBJ whole genome shotgun (WGS) entry which is preliminary data.</text>
</comment>